<dbReference type="Pfam" id="PF03417">
    <property type="entry name" value="AAT"/>
    <property type="match status" value="1"/>
</dbReference>
<dbReference type="Proteomes" id="UP000436284">
    <property type="component" value="Unassembled WGS sequence"/>
</dbReference>
<dbReference type="NCBIfam" id="NF040521">
    <property type="entry name" value="C45_proenzyme"/>
    <property type="match status" value="1"/>
</dbReference>
<dbReference type="InterPro" id="IPR029055">
    <property type="entry name" value="Ntn_hydrolases_N"/>
</dbReference>
<feature type="domain" description="Peptidase C45 hydrolase" evidence="1">
    <location>
        <begin position="118"/>
        <end position="322"/>
    </location>
</feature>
<name>A0A6N8TX19_9STAP</name>
<comment type="caution">
    <text evidence="2">The sequence shown here is derived from an EMBL/GenBank/DDBJ whole genome shotgun (WGS) entry which is preliminary data.</text>
</comment>
<evidence type="ECO:0000313" key="3">
    <source>
        <dbReference type="Proteomes" id="UP000436284"/>
    </source>
</evidence>
<keyword evidence="3" id="KW-1185">Reference proteome</keyword>
<proteinExistence type="predicted"/>
<dbReference type="CDD" id="cd01935">
    <property type="entry name" value="Ntn_CGH_like"/>
    <property type="match status" value="1"/>
</dbReference>
<reference evidence="2 3" key="1">
    <citation type="submission" date="2019-12" db="EMBL/GenBank/DDBJ databases">
        <title>Salinicoccus cyprini sp. nov., isolated from gastro-intestinal tract of mirror carp, Cyprinus carpio var. specularis, collected from Gobind Sagar Reservoir, Himachal Pradesh, India.</title>
        <authorList>
            <person name="Talwar C."/>
            <person name="Singh A.K."/>
            <person name="Lal R."/>
            <person name="Negi R.K."/>
        </authorList>
    </citation>
    <scope>NUCLEOTIDE SEQUENCE [LARGE SCALE GENOMIC DNA]</scope>
    <source>
        <strain evidence="2 3">J-82</strain>
    </source>
</reference>
<sequence length="365" mass="42470">MIYADSSTLNEEKSIVQKINSAVQTFRGSHYDYGIEQGKRLRQTHYMDNRNYEWVKRRPKFSLDFEETKALYMHFAPHVWDEIMGLQDSLQITDGDVLLNLAHYRVSPRDSGCSVYMDDDVFIRNYDYHPNTYDGMYKLFQPDQGYAHIGPASRVTGRMDGMNEHGLVMAYNFMNRKQPSDGFTCFIIGRFILELCRTADEARQLLQDLPHRGGFSYIIQDRNNHSFLAETSARGLAFRDAHICTNHYESLADENRRYLVDSKERLDILENLNGPSRSELLELFTDRRHGLFVDNYKSWAGTIHTSMYDRHDLTAMIKLGENGPLHEFDFSSWIGGQPVDHDAVHGYLDTELKFTSADWQRKTKI</sequence>
<gene>
    <name evidence="2" type="ORF">GQ671_04110</name>
</gene>
<dbReference type="PANTHER" id="PTHR34180">
    <property type="entry name" value="PEPTIDASE C45"/>
    <property type="match status" value="1"/>
</dbReference>
<protein>
    <submittedName>
        <fullName evidence="2">Acyl-CoA--6-aminopenicillanic acid acyltransferase</fullName>
    </submittedName>
</protein>
<dbReference type="SUPFAM" id="SSF56235">
    <property type="entry name" value="N-terminal nucleophile aminohydrolases (Ntn hydrolases)"/>
    <property type="match status" value="1"/>
</dbReference>
<dbReference type="PANTHER" id="PTHR34180:SF1">
    <property type="entry name" value="BETA-ALANYL-DOPAMINE_CARCININE HYDROLASE"/>
    <property type="match status" value="1"/>
</dbReference>
<evidence type="ECO:0000313" key="2">
    <source>
        <dbReference type="EMBL" id="MXQ50488.1"/>
    </source>
</evidence>
<dbReference type="Gene3D" id="3.60.60.10">
    <property type="entry name" value="Penicillin V Acylase, Chain A"/>
    <property type="match status" value="1"/>
</dbReference>
<evidence type="ECO:0000259" key="1">
    <source>
        <dbReference type="Pfam" id="PF03417"/>
    </source>
</evidence>
<dbReference type="GO" id="GO:0016746">
    <property type="term" value="F:acyltransferase activity"/>
    <property type="evidence" value="ECO:0007669"/>
    <property type="project" value="UniProtKB-KW"/>
</dbReference>
<dbReference type="InterPro" id="IPR005079">
    <property type="entry name" value="Peptidase_C45_hydrolase"/>
</dbReference>
<accession>A0A6N8TX19</accession>
<dbReference type="InterPro" id="IPR047794">
    <property type="entry name" value="C45_proenzyme-like"/>
</dbReference>
<organism evidence="2 3">
    <name type="scientific">Salinicoccus hispanicus</name>
    <dbReference type="NCBI Taxonomy" id="157225"/>
    <lineage>
        <taxon>Bacteria</taxon>
        <taxon>Bacillati</taxon>
        <taxon>Bacillota</taxon>
        <taxon>Bacilli</taxon>
        <taxon>Bacillales</taxon>
        <taxon>Staphylococcaceae</taxon>
        <taxon>Salinicoccus</taxon>
    </lineage>
</organism>
<dbReference type="InterPro" id="IPR047801">
    <property type="entry name" value="Peptidase_C45"/>
</dbReference>
<dbReference type="EMBL" id="WUUK01000001">
    <property type="protein sequence ID" value="MXQ50488.1"/>
    <property type="molecule type" value="Genomic_DNA"/>
</dbReference>
<keyword evidence="2" id="KW-0808">Transferase</keyword>
<dbReference type="OrthoDB" id="8617387at2"/>
<dbReference type="AlphaFoldDB" id="A0A6N8TX19"/>
<keyword evidence="2" id="KW-0012">Acyltransferase</keyword>